<dbReference type="AlphaFoldDB" id="A0A918XPE0"/>
<sequence length="423" mass="45920">MIFTGRLTDHDPARGAHTAPEPGADAAPEAAPDSAPSGGRLKLWEIGGGFHCSIVGTCLATSDLTALTRRLRLTPPIDATDYEIHGYYVQQATKEGAVARALHRLLDHRHEGALRRVARTRDDRALAVLWDEFKASGRVAGGYWALLSHRHVPQELRARAFGEVHMMSHLQGAAVRDQAARVDQLERENAELRERLGRTARAAQDAQTALEERDRRIAGLSERLTAAEAAAARPGRPVASAIERKLAKRERSLAAARVRARDLEAQVERLATELAALRPAERPGPLPSATVPALAADAPATLPPRIPGGACRLLYVGGRPGLLPHLRDVAERRQASLVHHDGGKEETLQRIDDLVERVDAVLCPIDCVSHSACLRVKHLCQRHDKPFLPLKTSSRSCFARALVQLGLTPPPTEAGGRRPAGSR</sequence>
<dbReference type="Pfam" id="PF10087">
    <property type="entry name" value="DUF2325"/>
    <property type="match status" value="1"/>
</dbReference>
<evidence type="ECO:0000256" key="2">
    <source>
        <dbReference type="SAM" id="Coils"/>
    </source>
</evidence>
<dbReference type="InterPro" id="IPR016772">
    <property type="entry name" value="UCP020408"/>
</dbReference>
<name>A0A918XPE0_9PROT</name>
<gene>
    <name evidence="4" type="ORF">GCM10017083_11500</name>
</gene>
<comment type="similarity">
    <text evidence="1">Belongs to the UPF0751 family.</text>
</comment>
<keyword evidence="5" id="KW-1185">Reference proteome</keyword>
<organism evidence="4 5">
    <name type="scientific">Thalassobaculum fulvum</name>
    <dbReference type="NCBI Taxonomy" id="1633335"/>
    <lineage>
        <taxon>Bacteria</taxon>
        <taxon>Pseudomonadati</taxon>
        <taxon>Pseudomonadota</taxon>
        <taxon>Alphaproteobacteria</taxon>
        <taxon>Rhodospirillales</taxon>
        <taxon>Thalassobaculaceae</taxon>
        <taxon>Thalassobaculum</taxon>
    </lineage>
</organism>
<feature type="compositionally biased region" description="Low complexity" evidence="3">
    <location>
        <begin position="19"/>
        <end position="38"/>
    </location>
</feature>
<evidence type="ECO:0000256" key="1">
    <source>
        <dbReference type="ARBA" id="ARBA00007189"/>
    </source>
</evidence>
<keyword evidence="2" id="KW-0175">Coiled coil</keyword>
<dbReference type="EMBL" id="BMZS01000002">
    <property type="protein sequence ID" value="GHD44266.1"/>
    <property type="molecule type" value="Genomic_DNA"/>
</dbReference>
<proteinExistence type="inferred from homology"/>
<reference evidence="4" key="2">
    <citation type="submission" date="2020-09" db="EMBL/GenBank/DDBJ databases">
        <authorList>
            <person name="Sun Q."/>
            <person name="Kim S."/>
        </authorList>
    </citation>
    <scope>NUCLEOTIDE SEQUENCE</scope>
    <source>
        <strain evidence="4">KCTC 42651</strain>
    </source>
</reference>
<evidence type="ECO:0000313" key="4">
    <source>
        <dbReference type="EMBL" id="GHD44266.1"/>
    </source>
</evidence>
<dbReference type="RefSeq" id="WP_189987968.1">
    <property type="nucleotide sequence ID" value="NZ_BMZS01000002.1"/>
</dbReference>
<protein>
    <recommendedName>
        <fullName evidence="6">DUF2325 domain-containing protein</fullName>
    </recommendedName>
</protein>
<dbReference type="Proteomes" id="UP000630353">
    <property type="component" value="Unassembled WGS sequence"/>
</dbReference>
<feature type="region of interest" description="Disordered" evidence="3">
    <location>
        <begin position="1"/>
        <end position="38"/>
    </location>
</feature>
<evidence type="ECO:0008006" key="6">
    <source>
        <dbReference type="Google" id="ProtNLM"/>
    </source>
</evidence>
<comment type="caution">
    <text evidence="4">The sequence shown here is derived from an EMBL/GenBank/DDBJ whole genome shotgun (WGS) entry which is preliminary data.</text>
</comment>
<evidence type="ECO:0000256" key="3">
    <source>
        <dbReference type="SAM" id="MobiDB-lite"/>
    </source>
</evidence>
<reference evidence="4" key="1">
    <citation type="journal article" date="2014" name="Int. J. Syst. Evol. Microbiol.">
        <title>Complete genome sequence of Corynebacterium casei LMG S-19264T (=DSM 44701T), isolated from a smear-ripened cheese.</title>
        <authorList>
            <consortium name="US DOE Joint Genome Institute (JGI-PGF)"/>
            <person name="Walter F."/>
            <person name="Albersmeier A."/>
            <person name="Kalinowski J."/>
            <person name="Ruckert C."/>
        </authorList>
    </citation>
    <scope>NUCLEOTIDE SEQUENCE</scope>
    <source>
        <strain evidence="4">KCTC 42651</strain>
    </source>
</reference>
<evidence type="ECO:0000313" key="5">
    <source>
        <dbReference type="Proteomes" id="UP000630353"/>
    </source>
</evidence>
<feature type="coiled-coil region" evidence="2">
    <location>
        <begin position="175"/>
        <end position="273"/>
    </location>
</feature>
<accession>A0A918XPE0</accession>